<dbReference type="KEGG" id="sale:EPH95_07315"/>
<reference evidence="4" key="1">
    <citation type="submission" date="2019-01" db="EMBL/GenBank/DDBJ databases">
        <title>Genomic analysis of Salicibibacter sp. NKC3-5.</title>
        <authorList>
            <person name="Oh Y.J."/>
        </authorList>
    </citation>
    <scope>NUCLEOTIDE SEQUENCE [LARGE SCALE GENOMIC DNA]</scope>
    <source>
        <strain evidence="4">NKC3-5</strain>
    </source>
</reference>
<keyword evidence="4" id="KW-1185">Reference proteome</keyword>
<dbReference type="OrthoDB" id="2962852at2"/>
<organism evidence="3 4">
    <name type="scientific">Salicibibacter halophilus</name>
    <dbReference type="NCBI Taxonomy" id="2502791"/>
    <lineage>
        <taxon>Bacteria</taxon>
        <taxon>Bacillati</taxon>
        <taxon>Bacillota</taxon>
        <taxon>Bacilli</taxon>
        <taxon>Bacillales</taxon>
        <taxon>Bacillaceae</taxon>
        <taxon>Salicibibacter</taxon>
    </lineage>
</organism>
<feature type="signal peptide" evidence="2">
    <location>
        <begin position="1"/>
        <end position="22"/>
    </location>
</feature>
<accession>A0A514LGN4</accession>
<evidence type="ECO:0000256" key="2">
    <source>
        <dbReference type="SAM" id="SignalP"/>
    </source>
</evidence>
<dbReference type="PROSITE" id="PS51257">
    <property type="entry name" value="PROKAR_LIPOPROTEIN"/>
    <property type="match status" value="1"/>
</dbReference>
<proteinExistence type="predicted"/>
<evidence type="ECO:0000313" key="3">
    <source>
        <dbReference type="EMBL" id="QDI91013.1"/>
    </source>
</evidence>
<evidence type="ECO:0000256" key="1">
    <source>
        <dbReference type="SAM" id="MobiDB-lite"/>
    </source>
</evidence>
<evidence type="ECO:0008006" key="5">
    <source>
        <dbReference type="Google" id="ProtNLM"/>
    </source>
</evidence>
<evidence type="ECO:0000313" key="4">
    <source>
        <dbReference type="Proteomes" id="UP000319756"/>
    </source>
</evidence>
<gene>
    <name evidence="3" type="ORF">EPH95_07315</name>
</gene>
<dbReference type="Proteomes" id="UP000319756">
    <property type="component" value="Chromosome"/>
</dbReference>
<protein>
    <recommendedName>
        <fullName evidence="5">Nuclear transport factor 2 family protein</fullName>
    </recommendedName>
</protein>
<feature type="chain" id="PRO_5039027169" description="Nuclear transport factor 2 family protein" evidence="2">
    <location>
        <begin position="23"/>
        <end position="318"/>
    </location>
</feature>
<feature type="region of interest" description="Disordered" evidence="1">
    <location>
        <begin position="27"/>
        <end position="57"/>
    </location>
</feature>
<feature type="compositionally biased region" description="Basic and acidic residues" evidence="1">
    <location>
        <begin position="27"/>
        <end position="43"/>
    </location>
</feature>
<sequence>MKVVWHGVLLLTGLLLSVSCFHESDVSHSNDVDDDSGDQHAEDTDVDHEESASADSSSEEMLQSFIFHYFEAVNSGDEEEIELMSQLRSDENDIQNILEQFDNFQIESINIKTMEQEQASPLQHFYEHDIEEAEAASVLLEGHFQGEEGDRYGNGDVVIRNDLLVNEQGENSEVIDSFIHTPVSPEQSATAQGGLLFTPEAFVAEYYNRLENENYEQLFELFSEEYRQDELQMTADQYVELLAEGEAQFQDVHVTMGELYEEEIQEVVPDLLAYTTDNDDYIVRAQYRPGSDERLFTEDVLVSEIGGEWRISMIHRYE</sequence>
<keyword evidence="2" id="KW-0732">Signal</keyword>
<dbReference type="RefSeq" id="WP_142088673.1">
    <property type="nucleotide sequence ID" value="NZ_CP035485.1"/>
</dbReference>
<dbReference type="AlphaFoldDB" id="A0A514LGN4"/>
<dbReference type="EMBL" id="CP035485">
    <property type="protein sequence ID" value="QDI91013.1"/>
    <property type="molecule type" value="Genomic_DNA"/>
</dbReference>
<name>A0A514LGN4_9BACI</name>